<dbReference type="SMART" id="SM00304">
    <property type="entry name" value="HAMP"/>
    <property type="match status" value="1"/>
</dbReference>
<dbReference type="GO" id="GO:0000155">
    <property type="term" value="F:phosphorelay sensor kinase activity"/>
    <property type="evidence" value="ECO:0007669"/>
    <property type="project" value="InterPro"/>
</dbReference>
<comment type="catalytic activity">
    <reaction evidence="1">
        <text>ATP + protein L-histidine = ADP + protein N-phospho-L-histidine.</text>
        <dbReference type="EC" id="2.7.13.3"/>
    </reaction>
</comment>
<evidence type="ECO:0000256" key="4">
    <source>
        <dbReference type="ARBA" id="ARBA00022553"/>
    </source>
</evidence>
<keyword evidence="10 11" id="KW-0472">Membrane</keyword>
<evidence type="ECO:0000256" key="10">
    <source>
        <dbReference type="ARBA" id="ARBA00023136"/>
    </source>
</evidence>
<dbReference type="InterPro" id="IPR003594">
    <property type="entry name" value="HATPase_dom"/>
</dbReference>
<dbReference type="InterPro" id="IPR036097">
    <property type="entry name" value="HisK_dim/P_sf"/>
</dbReference>
<evidence type="ECO:0000256" key="12">
    <source>
        <dbReference type="SAM" id="SignalP"/>
    </source>
</evidence>
<evidence type="ECO:0000256" key="2">
    <source>
        <dbReference type="ARBA" id="ARBA00004370"/>
    </source>
</evidence>
<dbReference type="PROSITE" id="PS50109">
    <property type="entry name" value="HIS_KIN"/>
    <property type="match status" value="1"/>
</dbReference>
<dbReference type="EMBL" id="SLWY01000042">
    <property type="protein sequence ID" value="TCO75757.1"/>
    <property type="molecule type" value="Genomic_DNA"/>
</dbReference>
<feature type="chain" id="PRO_5020377539" description="histidine kinase" evidence="12">
    <location>
        <begin position="36"/>
        <end position="459"/>
    </location>
</feature>
<evidence type="ECO:0000313" key="15">
    <source>
        <dbReference type="EMBL" id="TCO75757.1"/>
    </source>
</evidence>
<dbReference type="InterPro" id="IPR004358">
    <property type="entry name" value="Sig_transdc_His_kin-like_C"/>
</dbReference>
<gene>
    <name evidence="15" type="ORF">EV699_1426</name>
</gene>
<dbReference type="SUPFAM" id="SSF55874">
    <property type="entry name" value="ATPase domain of HSP90 chaperone/DNA topoisomerase II/histidine kinase"/>
    <property type="match status" value="1"/>
</dbReference>
<dbReference type="InterPro" id="IPR036890">
    <property type="entry name" value="HATPase_C_sf"/>
</dbReference>
<keyword evidence="6 11" id="KW-0812">Transmembrane</keyword>
<dbReference type="PRINTS" id="PR00344">
    <property type="entry name" value="BCTRLSENSOR"/>
</dbReference>
<feature type="domain" description="HAMP" evidence="14">
    <location>
        <begin position="186"/>
        <end position="237"/>
    </location>
</feature>
<dbReference type="AlphaFoldDB" id="A0A4R2KSN9"/>
<dbReference type="Gene3D" id="3.30.565.10">
    <property type="entry name" value="Histidine kinase-like ATPase, C-terminal domain"/>
    <property type="match status" value="1"/>
</dbReference>
<dbReference type="SMART" id="SM00388">
    <property type="entry name" value="HisKA"/>
    <property type="match status" value="1"/>
</dbReference>
<dbReference type="InterPro" id="IPR003660">
    <property type="entry name" value="HAMP_dom"/>
</dbReference>
<comment type="caution">
    <text evidence="15">The sequence shown here is derived from an EMBL/GenBank/DDBJ whole genome shotgun (WGS) entry which is preliminary data.</text>
</comment>
<evidence type="ECO:0000313" key="16">
    <source>
        <dbReference type="Proteomes" id="UP000295765"/>
    </source>
</evidence>
<protein>
    <recommendedName>
        <fullName evidence="3">histidine kinase</fullName>
        <ecNumber evidence="3">2.7.13.3</ecNumber>
    </recommendedName>
</protein>
<dbReference type="GO" id="GO:0005886">
    <property type="term" value="C:plasma membrane"/>
    <property type="evidence" value="ECO:0007669"/>
    <property type="project" value="TreeGrafter"/>
</dbReference>
<evidence type="ECO:0000259" key="14">
    <source>
        <dbReference type="PROSITE" id="PS50885"/>
    </source>
</evidence>
<dbReference type="PROSITE" id="PS50885">
    <property type="entry name" value="HAMP"/>
    <property type="match status" value="1"/>
</dbReference>
<keyword evidence="5" id="KW-0808">Transferase</keyword>
<evidence type="ECO:0000256" key="1">
    <source>
        <dbReference type="ARBA" id="ARBA00000085"/>
    </source>
</evidence>
<dbReference type="InterPro" id="IPR050428">
    <property type="entry name" value="TCS_sensor_his_kinase"/>
</dbReference>
<dbReference type="InterPro" id="IPR003661">
    <property type="entry name" value="HisK_dim/P_dom"/>
</dbReference>
<evidence type="ECO:0000256" key="5">
    <source>
        <dbReference type="ARBA" id="ARBA00022679"/>
    </source>
</evidence>
<keyword evidence="8 11" id="KW-1133">Transmembrane helix</keyword>
<evidence type="ECO:0000256" key="3">
    <source>
        <dbReference type="ARBA" id="ARBA00012438"/>
    </source>
</evidence>
<evidence type="ECO:0000256" key="9">
    <source>
        <dbReference type="ARBA" id="ARBA00023012"/>
    </source>
</evidence>
<dbReference type="Proteomes" id="UP000295765">
    <property type="component" value="Unassembled WGS sequence"/>
</dbReference>
<feature type="domain" description="Histidine kinase" evidence="13">
    <location>
        <begin position="245"/>
        <end position="458"/>
    </location>
</feature>
<proteinExistence type="predicted"/>
<evidence type="ECO:0000256" key="7">
    <source>
        <dbReference type="ARBA" id="ARBA00022777"/>
    </source>
</evidence>
<dbReference type="PANTHER" id="PTHR45436">
    <property type="entry name" value="SENSOR HISTIDINE KINASE YKOH"/>
    <property type="match status" value="1"/>
</dbReference>
<dbReference type="SUPFAM" id="SSF47384">
    <property type="entry name" value="Homodimeric domain of signal transducing histidine kinase"/>
    <property type="match status" value="1"/>
</dbReference>
<dbReference type="Pfam" id="PF02518">
    <property type="entry name" value="HATPase_c"/>
    <property type="match status" value="1"/>
</dbReference>
<evidence type="ECO:0000256" key="8">
    <source>
        <dbReference type="ARBA" id="ARBA00022989"/>
    </source>
</evidence>
<organism evidence="15 16">
    <name type="scientific">Plasticicumulans lactativorans</name>
    <dbReference type="NCBI Taxonomy" id="1133106"/>
    <lineage>
        <taxon>Bacteria</taxon>
        <taxon>Pseudomonadati</taxon>
        <taxon>Pseudomonadota</taxon>
        <taxon>Gammaproteobacteria</taxon>
        <taxon>Candidatus Competibacteraceae</taxon>
        <taxon>Plasticicumulans</taxon>
    </lineage>
</organism>
<dbReference type="EC" id="2.7.13.3" evidence="3"/>
<dbReference type="Pfam" id="PF00512">
    <property type="entry name" value="HisKA"/>
    <property type="match status" value="1"/>
</dbReference>
<feature type="signal peptide" evidence="12">
    <location>
        <begin position="1"/>
        <end position="35"/>
    </location>
</feature>
<keyword evidence="9" id="KW-0902">Two-component regulatory system</keyword>
<dbReference type="RefSeq" id="WP_132545968.1">
    <property type="nucleotide sequence ID" value="NZ_SLWY01000042.1"/>
</dbReference>
<dbReference type="PANTHER" id="PTHR45436:SF1">
    <property type="entry name" value="SENSOR PROTEIN QSEC"/>
    <property type="match status" value="1"/>
</dbReference>
<keyword evidence="16" id="KW-1185">Reference proteome</keyword>
<dbReference type="CDD" id="cd00082">
    <property type="entry name" value="HisKA"/>
    <property type="match status" value="1"/>
</dbReference>
<reference evidence="15 16" key="1">
    <citation type="submission" date="2019-03" db="EMBL/GenBank/DDBJ databases">
        <title>Genomic Encyclopedia of Type Strains, Phase IV (KMG-IV): sequencing the most valuable type-strain genomes for metagenomic binning, comparative biology and taxonomic classification.</title>
        <authorList>
            <person name="Goeker M."/>
        </authorList>
    </citation>
    <scope>NUCLEOTIDE SEQUENCE [LARGE SCALE GENOMIC DNA]</scope>
    <source>
        <strain evidence="15 16">DSM 25287</strain>
    </source>
</reference>
<feature type="transmembrane region" description="Helical" evidence="11">
    <location>
        <begin position="170"/>
        <end position="192"/>
    </location>
</feature>
<dbReference type="CDD" id="cd06225">
    <property type="entry name" value="HAMP"/>
    <property type="match status" value="1"/>
</dbReference>
<dbReference type="InterPro" id="IPR013727">
    <property type="entry name" value="2CSK_N"/>
</dbReference>
<keyword evidence="4" id="KW-0597">Phosphoprotein</keyword>
<dbReference type="Pfam" id="PF00672">
    <property type="entry name" value="HAMP"/>
    <property type="match status" value="1"/>
</dbReference>
<evidence type="ECO:0000259" key="13">
    <source>
        <dbReference type="PROSITE" id="PS50109"/>
    </source>
</evidence>
<dbReference type="OrthoDB" id="9804645at2"/>
<sequence length="459" mass="49535">MRRADWSIRRRLLVWLLTPLLAVCALLLAANHVQARRTADDTYDRLLRASLLAIADRVSVVDGHIEVDLPGVALEMLASAGQDRVYYRVDGPVGRFVTGYADLPTALTGTDGAPRFHDAEFRGEAVRIAALARPLAPWGLDGLFEVQLAQTRGERDRLARELVFASALRLLLVVVVATAITALGVKAGLAPLTELRRALRRRSPGDLAPITQPAPPEVRELVSAINQLMQRLEASFEAMRRFIADASHQLRTPLAGLQTQAELTLRETEPEALARGLQRLLDTTRRTSRLANQLLSLARAEPGGGVAEHATFDLAALAADLTREIVPAALLLHIDLGFEGDGPLPVTGDELLLREMLKNLIDNAMRYCPAGSTVTVRTQANARGVRLEVEDDGPGIAPAERARVLERFYRIPGSASDGSGLGLAIVHEVAERHGATLTLADGVGGRGLCVRLDFARAAG</sequence>
<name>A0A4R2KSN9_9GAMM</name>
<dbReference type="SMART" id="SM00387">
    <property type="entry name" value="HATPase_c"/>
    <property type="match status" value="1"/>
</dbReference>
<evidence type="ECO:0000256" key="6">
    <source>
        <dbReference type="ARBA" id="ARBA00022692"/>
    </source>
</evidence>
<dbReference type="InterPro" id="IPR005467">
    <property type="entry name" value="His_kinase_dom"/>
</dbReference>
<accession>A0A4R2KSN9</accession>
<comment type="subcellular location">
    <subcellularLocation>
        <location evidence="2">Membrane</location>
    </subcellularLocation>
</comment>
<keyword evidence="7 15" id="KW-0418">Kinase</keyword>
<evidence type="ECO:0000256" key="11">
    <source>
        <dbReference type="SAM" id="Phobius"/>
    </source>
</evidence>
<dbReference type="Pfam" id="PF08521">
    <property type="entry name" value="2CSK_N"/>
    <property type="match status" value="1"/>
</dbReference>
<dbReference type="Gene3D" id="1.10.287.130">
    <property type="match status" value="1"/>
</dbReference>
<keyword evidence="12" id="KW-0732">Signal</keyword>